<dbReference type="EC" id="2.5.1.18" evidence="5"/>
<dbReference type="InterPro" id="IPR001129">
    <property type="entry name" value="Membr-assoc_MAPEG"/>
</dbReference>
<comment type="subcellular location">
    <subcellularLocation>
        <location evidence="3">Endoplasmic reticulum membrane</location>
        <topology evidence="3">Multi-pass membrane protein</topology>
    </subcellularLocation>
    <subcellularLocation>
        <location evidence="2">Mitochondrion outer membrane</location>
    </subcellularLocation>
</comment>
<dbReference type="GO" id="GO:0005741">
    <property type="term" value="C:mitochondrial outer membrane"/>
    <property type="evidence" value="ECO:0007669"/>
    <property type="project" value="UniProtKB-SubCell"/>
</dbReference>
<evidence type="ECO:0000256" key="15">
    <source>
        <dbReference type="ARBA" id="ARBA00039397"/>
    </source>
</evidence>
<gene>
    <name evidence="17" type="primary">MAPEG2</name>
</gene>
<evidence type="ECO:0000256" key="6">
    <source>
        <dbReference type="ARBA" id="ARBA00022679"/>
    </source>
</evidence>
<dbReference type="InterPro" id="IPR023352">
    <property type="entry name" value="MAPEG-like_dom_sf"/>
</dbReference>
<evidence type="ECO:0000256" key="8">
    <source>
        <dbReference type="ARBA" id="ARBA00022787"/>
    </source>
</evidence>
<evidence type="ECO:0000256" key="10">
    <source>
        <dbReference type="ARBA" id="ARBA00022989"/>
    </source>
</evidence>
<evidence type="ECO:0000256" key="3">
    <source>
        <dbReference type="ARBA" id="ARBA00004477"/>
    </source>
</evidence>
<evidence type="ECO:0000256" key="13">
    <source>
        <dbReference type="ARBA" id="ARBA00023136"/>
    </source>
</evidence>
<keyword evidence="11" id="KW-0007">Acetylation</keyword>
<dbReference type="Pfam" id="PF01124">
    <property type="entry name" value="MAPEG"/>
    <property type="match status" value="1"/>
</dbReference>
<keyword evidence="12" id="KW-0496">Mitochondrion</keyword>
<evidence type="ECO:0000313" key="17">
    <source>
        <dbReference type="EMBL" id="AHC08052.1"/>
    </source>
</evidence>
<reference evidence="17" key="1">
    <citation type="submission" date="2013-09" db="EMBL/GenBank/DDBJ databases">
        <title>Molecular characterization and functional divergence of glutathione S-transferase from Locusta migratoria.</title>
        <authorList>
            <person name="Zhang X.Y."/>
        </authorList>
    </citation>
    <scope>NUCLEOTIDE SEQUENCE</scope>
</reference>
<dbReference type="InterPro" id="IPR040162">
    <property type="entry name" value="MGST1-like"/>
</dbReference>
<comment type="function">
    <text evidence="1">Conjugation of reduced glutathione to a wide number of exogenous and endogenous hydrophobic electrophiles.</text>
</comment>
<evidence type="ECO:0000256" key="1">
    <source>
        <dbReference type="ARBA" id="ARBA00003701"/>
    </source>
</evidence>
<keyword evidence="10" id="KW-1133">Transmembrane helix</keyword>
<dbReference type="Gene3D" id="1.20.120.550">
    <property type="entry name" value="Membrane associated eicosanoid/glutathione metabolism-like domain"/>
    <property type="match status" value="1"/>
</dbReference>
<comment type="catalytic activity">
    <reaction evidence="16">
        <text>RX + glutathione = an S-substituted glutathione + a halide anion + H(+)</text>
        <dbReference type="Rhea" id="RHEA:16437"/>
        <dbReference type="ChEBI" id="CHEBI:15378"/>
        <dbReference type="ChEBI" id="CHEBI:16042"/>
        <dbReference type="ChEBI" id="CHEBI:17792"/>
        <dbReference type="ChEBI" id="CHEBI:57925"/>
        <dbReference type="ChEBI" id="CHEBI:90779"/>
        <dbReference type="EC" id="2.5.1.18"/>
    </reaction>
    <physiologicalReaction direction="left-to-right" evidence="16">
        <dbReference type="Rhea" id="RHEA:16438"/>
    </physiologicalReaction>
</comment>
<name>V9Q2P9_LOCMI</name>
<dbReference type="GO" id="GO:0005789">
    <property type="term" value="C:endoplasmic reticulum membrane"/>
    <property type="evidence" value="ECO:0007669"/>
    <property type="project" value="UniProtKB-SubCell"/>
</dbReference>
<proteinExistence type="evidence at transcript level"/>
<dbReference type="PANTHER" id="PTHR10689:SF6">
    <property type="entry name" value="MICROSOMAL GLUTATHIONE S-TRANSFERASE 1"/>
    <property type="match status" value="1"/>
</dbReference>
<evidence type="ECO:0000256" key="16">
    <source>
        <dbReference type="ARBA" id="ARBA00049385"/>
    </source>
</evidence>
<dbReference type="AlphaFoldDB" id="V9Q2P9"/>
<sequence>MSLESELRGAATAATTALVAANPVLRDYAYYSALLGLKVLAMGPLTARQRFAKKVFLNPEDAKFFSGSEKLDDPDVERVRRAHRNDLENIPVFMLIGGLYTLTNPDPKLALNLYRGYFAFRLAHTVVYAVYPVPQPARVLCHLGALTICVYMGVKVVKFFF</sequence>
<evidence type="ECO:0000256" key="5">
    <source>
        <dbReference type="ARBA" id="ARBA00012452"/>
    </source>
</evidence>
<accession>V9Q2P9</accession>
<dbReference type="EMBL" id="KF680490">
    <property type="protein sequence ID" value="AHC08052.1"/>
    <property type="molecule type" value="mRNA"/>
</dbReference>
<comment type="subunit">
    <text evidence="14">Homotrimer; The trimer binds only one molecule of glutathione.</text>
</comment>
<dbReference type="SUPFAM" id="SSF161084">
    <property type="entry name" value="MAPEG domain-like"/>
    <property type="match status" value="1"/>
</dbReference>
<evidence type="ECO:0000256" key="12">
    <source>
        <dbReference type="ARBA" id="ARBA00023128"/>
    </source>
</evidence>
<keyword evidence="8" id="KW-1000">Mitochondrion outer membrane</keyword>
<comment type="similarity">
    <text evidence="4">Belongs to the MAPEG family.</text>
</comment>
<evidence type="ECO:0000256" key="11">
    <source>
        <dbReference type="ARBA" id="ARBA00022990"/>
    </source>
</evidence>
<evidence type="ECO:0000256" key="9">
    <source>
        <dbReference type="ARBA" id="ARBA00022824"/>
    </source>
</evidence>
<protein>
    <recommendedName>
        <fullName evidence="15">Microsomal glutathione S-transferase 1</fullName>
        <ecNumber evidence="5">2.5.1.18</ecNumber>
    </recommendedName>
</protein>
<evidence type="ECO:0000256" key="14">
    <source>
        <dbReference type="ARBA" id="ARBA00038540"/>
    </source>
</evidence>
<keyword evidence="13" id="KW-0472">Membrane</keyword>
<keyword evidence="7" id="KW-0812">Transmembrane</keyword>
<dbReference type="PANTHER" id="PTHR10689">
    <property type="entry name" value="MICROSOMAL GLUTATHIONE S-TRANSFERASE 1"/>
    <property type="match status" value="1"/>
</dbReference>
<dbReference type="FunFam" id="1.20.120.550:FF:000002">
    <property type="entry name" value="Microsomal glutathione S-transferase 1"/>
    <property type="match status" value="1"/>
</dbReference>
<keyword evidence="9" id="KW-0256">Endoplasmic reticulum</keyword>
<evidence type="ECO:0000256" key="7">
    <source>
        <dbReference type="ARBA" id="ARBA00022692"/>
    </source>
</evidence>
<keyword evidence="6 17" id="KW-0808">Transferase</keyword>
<dbReference type="GO" id="GO:0004364">
    <property type="term" value="F:glutathione transferase activity"/>
    <property type="evidence" value="ECO:0007669"/>
    <property type="project" value="UniProtKB-EC"/>
</dbReference>
<evidence type="ECO:0000256" key="2">
    <source>
        <dbReference type="ARBA" id="ARBA00004294"/>
    </source>
</evidence>
<organism evidence="17">
    <name type="scientific">Locusta migratoria</name>
    <name type="common">Migratory locust</name>
    <dbReference type="NCBI Taxonomy" id="7004"/>
    <lineage>
        <taxon>Eukaryota</taxon>
        <taxon>Metazoa</taxon>
        <taxon>Ecdysozoa</taxon>
        <taxon>Arthropoda</taxon>
        <taxon>Hexapoda</taxon>
        <taxon>Insecta</taxon>
        <taxon>Pterygota</taxon>
        <taxon>Neoptera</taxon>
        <taxon>Polyneoptera</taxon>
        <taxon>Orthoptera</taxon>
        <taxon>Caelifera</taxon>
        <taxon>Acrididea</taxon>
        <taxon>Acridomorpha</taxon>
        <taxon>Acridoidea</taxon>
        <taxon>Acrididae</taxon>
        <taxon>Oedipodinae</taxon>
        <taxon>Locusta</taxon>
    </lineage>
</organism>
<evidence type="ECO:0000256" key="4">
    <source>
        <dbReference type="ARBA" id="ARBA00010459"/>
    </source>
</evidence>